<keyword evidence="2" id="KW-1185">Reference proteome</keyword>
<sequence>GTVNPTSLKKSRKPSDKWTLDEEIALIDFLLSQFSASGDGNPRKATFNEAATLLKKKFPEALGVEKMGDVCRRKWMAVCGLSHNQLNYSSDNLCIIQYHLMHYEKVYCISNGKSQRPEAYLIG</sequence>
<name>A0A0D0DTC4_9AGAM</name>
<feature type="non-terminal residue" evidence="1">
    <location>
        <position position="1"/>
    </location>
</feature>
<dbReference type="InParanoid" id="A0A0D0DTC4"/>
<protein>
    <recommendedName>
        <fullName evidence="3">Myb-like domain-containing protein</fullName>
    </recommendedName>
</protein>
<dbReference type="EMBL" id="KN824955">
    <property type="protein sequence ID" value="KIK97043.1"/>
    <property type="molecule type" value="Genomic_DNA"/>
</dbReference>
<accession>A0A0D0DTC4</accession>
<evidence type="ECO:0000313" key="2">
    <source>
        <dbReference type="Proteomes" id="UP000054538"/>
    </source>
</evidence>
<proteinExistence type="predicted"/>
<organism evidence="1 2">
    <name type="scientific">Paxillus rubicundulus Ve08.2h10</name>
    <dbReference type="NCBI Taxonomy" id="930991"/>
    <lineage>
        <taxon>Eukaryota</taxon>
        <taxon>Fungi</taxon>
        <taxon>Dikarya</taxon>
        <taxon>Basidiomycota</taxon>
        <taxon>Agaricomycotina</taxon>
        <taxon>Agaricomycetes</taxon>
        <taxon>Agaricomycetidae</taxon>
        <taxon>Boletales</taxon>
        <taxon>Paxilineae</taxon>
        <taxon>Paxillaceae</taxon>
        <taxon>Paxillus</taxon>
    </lineage>
</organism>
<reference evidence="2" key="2">
    <citation type="submission" date="2015-01" db="EMBL/GenBank/DDBJ databases">
        <title>Evolutionary Origins and Diversification of the Mycorrhizal Mutualists.</title>
        <authorList>
            <consortium name="DOE Joint Genome Institute"/>
            <consortium name="Mycorrhizal Genomics Consortium"/>
            <person name="Kohler A."/>
            <person name="Kuo A."/>
            <person name="Nagy L.G."/>
            <person name="Floudas D."/>
            <person name="Copeland A."/>
            <person name="Barry K.W."/>
            <person name="Cichocki N."/>
            <person name="Veneault-Fourrey C."/>
            <person name="LaButti K."/>
            <person name="Lindquist E.A."/>
            <person name="Lipzen A."/>
            <person name="Lundell T."/>
            <person name="Morin E."/>
            <person name="Murat C."/>
            <person name="Riley R."/>
            <person name="Ohm R."/>
            <person name="Sun H."/>
            <person name="Tunlid A."/>
            <person name="Henrissat B."/>
            <person name="Grigoriev I.V."/>
            <person name="Hibbett D.S."/>
            <person name="Martin F."/>
        </authorList>
    </citation>
    <scope>NUCLEOTIDE SEQUENCE [LARGE SCALE GENOMIC DNA]</scope>
    <source>
        <strain evidence="2">Ve08.2h10</strain>
    </source>
</reference>
<dbReference type="OrthoDB" id="2686136at2759"/>
<reference evidence="1 2" key="1">
    <citation type="submission" date="2014-04" db="EMBL/GenBank/DDBJ databases">
        <authorList>
            <consortium name="DOE Joint Genome Institute"/>
            <person name="Kuo A."/>
            <person name="Kohler A."/>
            <person name="Jargeat P."/>
            <person name="Nagy L.G."/>
            <person name="Floudas D."/>
            <person name="Copeland A."/>
            <person name="Barry K.W."/>
            <person name="Cichocki N."/>
            <person name="Veneault-Fourrey C."/>
            <person name="LaButti K."/>
            <person name="Lindquist E.A."/>
            <person name="Lipzen A."/>
            <person name="Lundell T."/>
            <person name="Morin E."/>
            <person name="Murat C."/>
            <person name="Sun H."/>
            <person name="Tunlid A."/>
            <person name="Henrissat B."/>
            <person name="Grigoriev I.V."/>
            <person name="Hibbett D.S."/>
            <person name="Martin F."/>
            <person name="Nordberg H.P."/>
            <person name="Cantor M.N."/>
            <person name="Hua S.X."/>
        </authorList>
    </citation>
    <scope>NUCLEOTIDE SEQUENCE [LARGE SCALE GENOMIC DNA]</scope>
    <source>
        <strain evidence="1 2">Ve08.2h10</strain>
    </source>
</reference>
<evidence type="ECO:0008006" key="3">
    <source>
        <dbReference type="Google" id="ProtNLM"/>
    </source>
</evidence>
<dbReference type="Proteomes" id="UP000054538">
    <property type="component" value="Unassembled WGS sequence"/>
</dbReference>
<evidence type="ECO:0000313" key="1">
    <source>
        <dbReference type="EMBL" id="KIK97043.1"/>
    </source>
</evidence>
<gene>
    <name evidence="1" type="ORF">PAXRUDRAFT_767612</name>
</gene>
<dbReference type="HOGENOM" id="CLU_2020750_0_0_1"/>
<dbReference type="AlphaFoldDB" id="A0A0D0DTC4"/>